<evidence type="ECO:0000313" key="2">
    <source>
        <dbReference type="EMBL" id="MFC3960151.1"/>
    </source>
</evidence>
<name>A0ABD5NSV2_9EURY</name>
<reference evidence="2 3" key="1">
    <citation type="journal article" date="2019" name="Int. J. Syst. Evol. Microbiol.">
        <title>The Global Catalogue of Microorganisms (GCM) 10K type strain sequencing project: providing services to taxonomists for standard genome sequencing and annotation.</title>
        <authorList>
            <consortium name="The Broad Institute Genomics Platform"/>
            <consortium name="The Broad Institute Genome Sequencing Center for Infectious Disease"/>
            <person name="Wu L."/>
            <person name="Ma J."/>
        </authorList>
    </citation>
    <scope>NUCLEOTIDE SEQUENCE [LARGE SCALE GENOMIC DNA]</scope>
    <source>
        <strain evidence="2 3">IBRC-M 10256</strain>
    </source>
</reference>
<accession>A0ABD5NSV2</accession>
<sequence>MTGEPDPEPGSAADPCADGANGSDEWDGAGASGGGDASADRAGRTTDADERTDGDCDLQPDDERADEERDERADAAAHLRDVPVGSGCTEIWEHLAERRDDDA</sequence>
<feature type="compositionally biased region" description="Acidic residues" evidence="1">
    <location>
        <begin position="55"/>
        <end position="65"/>
    </location>
</feature>
<organism evidence="2 3">
    <name type="scientific">Halovivax cerinus</name>
    <dbReference type="NCBI Taxonomy" id="1487865"/>
    <lineage>
        <taxon>Archaea</taxon>
        <taxon>Methanobacteriati</taxon>
        <taxon>Methanobacteriota</taxon>
        <taxon>Stenosarchaea group</taxon>
        <taxon>Halobacteria</taxon>
        <taxon>Halobacteriales</taxon>
        <taxon>Natrialbaceae</taxon>
        <taxon>Halovivax</taxon>
    </lineage>
</organism>
<proteinExistence type="predicted"/>
<dbReference type="Proteomes" id="UP001595846">
    <property type="component" value="Unassembled WGS sequence"/>
</dbReference>
<dbReference type="GeneID" id="73901513"/>
<keyword evidence="3" id="KW-1185">Reference proteome</keyword>
<feature type="region of interest" description="Disordered" evidence="1">
    <location>
        <begin position="1"/>
        <end position="81"/>
    </location>
</feature>
<dbReference type="RefSeq" id="WP_256534066.1">
    <property type="nucleotide sequence ID" value="NZ_CP101824.1"/>
</dbReference>
<gene>
    <name evidence="2" type="ORF">ACFOUR_17465</name>
</gene>
<feature type="compositionally biased region" description="Basic and acidic residues" evidence="1">
    <location>
        <begin position="66"/>
        <end position="81"/>
    </location>
</feature>
<evidence type="ECO:0000313" key="3">
    <source>
        <dbReference type="Proteomes" id="UP001595846"/>
    </source>
</evidence>
<comment type="caution">
    <text evidence="2">The sequence shown here is derived from an EMBL/GenBank/DDBJ whole genome shotgun (WGS) entry which is preliminary data.</text>
</comment>
<feature type="compositionally biased region" description="Basic and acidic residues" evidence="1">
    <location>
        <begin position="38"/>
        <end position="54"/>
    </location>
</feature>
<dbReference type="EMBL" id="JBHSAQ010000016">
    <property type="protein sequence ID" value="MFC3960151.1"/>
    <property type="molecule type" value="Genomic_DNA"/>
</dbReference>
<dbReference type="AlphaFoldDB" id="A0ABD5NSV2"/>
<protein>
    <submittedName>
        <fullName evidence="2">Uncharacterized protein</fullName>
    </submittedName>
</protein>
<evidence type="ECO:0000256" key="1">
    <source>
        <dbReference type="SAM" id="MobiDB-lite"/>
    </source>
</evidence>